<dbReference type="Pfam" id="PF13715">
    <property type="entry name" value="CarbopepD_reg_2"/>
    <property type="match status" value="1"/>
</dbReference>
<dbReference type="EMBL" id="QSCF01000019">
    <property type="protein sequence ID" value="RGX78135.1"/>
    <property type="molecule type" value="Genomic_DNA"/>
</dbReference>
<evidence type="ECO:0000313" key="1">
    <source>
        <dbReference type="EMBL" id="RGX78135.1"/>
    </source>
</evidence>
<dbReference type="AlphaFoldDB" id="A0A413H3Q4"/>
<organism evidence="1 2">
    <name type="scientific">Bacteroides stercorirosoris</name>
    <dbReference type="NCBI Taxonomy" id="871324"/>
    <lineage>
        <taxon>Bacteria</taxon>
        <taxon>Pseudomonadati</taxon>
        <taxon>Bacteroidota</taxon>
        <taxon>Bacteroidia</taxon>
        <taxon>Bacteroidales</taxon>
        <taxon>Bacteroidaceae</taxon>
        <taxon>Bacteroides</taxon>
    </lineage>
</organism>
<name>A0A413H3Q4_9BACE</name>
<protein>
    <recommendedName>
        <fullName evidence="3">CarboxypepD_reg-like domain-containing protein</fullName>
    </recommendedName>
</protein>
<sequence>MADVDVFVDGEKIDLNGKALDEVVFPSEIESINVEKNAEDASRGKIYITTKKSKGKYTMVTGEGKENVYFTVKGGEKASAKGEMRVEGVVQDKDGEPVIGATVLLEGTNMGTVTDVDGHFVIPAAKGDKLIVSYVSMKTAKVKVAPKVTVTLKDE</sequence>
<evidence type="ECO:0000313" key="2">
    <source>
        <dbReference type="Proteomes" id="UP000286075"/>
    </source>
</evidence>
<comment type="caution">
    <text evidence="1">The sequence shown here is derived from an EMBL/GenBank/DDBJ whole genome shotgun (WGS) entry which is preliminary data.</text>
</comment>
<dbReference type="InterPro" id="IPR008969">
    <property type="entry name" value="CarboxyPept-like_regulatory"/>
</dbReference>
<dbReference type="Proteomes" id="UP000286075">
    <property type="component" value="Unassembled WGS sequence"/>
</dbReference>
<dbReference type="OrthoDB" id="1033655at2"/>
<reference evidence="1 2" key="1">
    <citation type="submission" date="2018-08" db="EMBL/GenBank/DDBJ databases">
        <title>A genome reference for cultivated species of the human gut microbiota.</title>
        <authorList>
            <person name="Zou Y."/>
            <person name="Xue W."/>
            <person name="Luo G."/>
        </authorList>
    </citation>
    <scope>NUCLEOTIDE SEQUENCE [LARGE SCALE GENOMIC DNA]</scope>
    <source>
        <strain evidence="1 2">OF03-9BH</strain>
    </source>
</reference>
<dbReference type="SUPFAM" id="SSF49464">
    <property type="entry name" value="Carboxypeptidase regulatory domain-like"/>
    <property type="match status" value="1"/>
</dbReference>
<dbReference type="Gene3D" id="2.60.40.1120">
    <property type="entry name" value="Carboxypeptidase-like, regulatory domain"/>
    <property type="match status" value="1"/>
</dbReference>
<evidence type="ECO:0008006" key="3">
    <source>
        <dbReference type="Google" id="ProtNLM"/>
    </source>
</evidence>
<proteinExistence type="predicted"/>
<accession>A0A413H3Q4</accession>
<gene>
    <name evidence="1" type="ORF">DXA68_12910</name>
</gene>